<feature type="non-terminal residue" evidence="2">
    <location>
        <position position="169"/>
    </location>
</feature>
<dbReference type="AlphaFoldDB" id="S7S521"/>
<organism evidence="2 3">
    <name type="scientific">Gloeophyllum trabeum (strain ATCC 11539 / FP-39264 / Madison 617)</name>
    <name type="common">Brown rot fungus</name>
    <dbReference type="NCBI Taxonomy" id="670483"/>
    <lineage>
        <taxon>Eukaryota</taxon>
        <taxon>Fungi</taxon>
        <taxon>Dikarya</taxon>
        <taxon>Basidiomycota</taxon>
        <taxon>Agaricomycotina</taxon>
        <taxon>Agaricomycetes</taxon>
        <taxon>Gloeophyllales</taxon>
        <taxon>Gloeophyllaceae</taxon>
        <taxon>Gloeophyllum</taxon>
    </lineage>
</organism>
<dbReference type="KEGG" id="gtr:GLOTRDRAFT_11526"/>
<dbReference type="EMBL" id="KB469296">
    <property type="protein sequence ID" value="EPQ61024.1"/>
    <property type="molecule type" value="Genomic_DNA"/>
</dbReference>
<gene>
    <name evidence="2" type="ORF">GLOTRDRAFT_11526</name>
</gene>
<proteinExistence type="predicted"/>
<dbReference type="eggNOG" id="KOG4278">
    <property type="taxonomic scope" value="Eukaryota"/>
</dbReference>
<dbReference type="RefSeq" id="XP_007860107.1">
    <property type="nucleotide sequence ID" value="XM_007861916.1"/>
</dbReference>
<evidence type="ECO:0000259" key="1">
    <source>
        <dbReference type="Pfam" id="PF22215"/>
    </source>
</evidence>
<feature type="non-terminal residue" evidence="2">
    <location>
        <position position="1"/>
    </location>
</feature>
<dbReference type="GeneID" id="19300012"/>
<sequence length="169" mass="19117">RVEKAAAAALDVSLDVFREALYTGSDLLSLAPVAGLQEVVKTLLTIWDNCQQVERNRTSCLRLTQRCADILLRVKGEIDSAGQAVTDELHEPIDKLTEAFVKVQELLQRQVQRHLFARYLKREEIVREIGGCDSVLGDALEMFSLAIQIRILKQIQANEARRQRETECL</sequence>
<protein>
    <recommendedName>
        <fullName evidence="1">Mixed lineage kinase domain-containing protein</fullName>
    </recommendedName>
</protein>
<evidence type="ECO:0000313" key="2">
    <source>
        <dbReference type="EMBL" id="EPQ61024.1"/>
    </source>
</evidence>
<dbReference type="InterPro" id="IPR059179">
    <property type="entry name" value="MLKL-like_MCAfunc"/>
</dbReference>
<dbReference type="InterPro" id="IPR036537">
    <property type="entry name" value="Adaptor_Cbl_N_dom_sf"/>
</dbReference>
<dbReference type="CDD" id="cd21037">
    <property type="entry name" value="MLKL_NTD"/>
    <property type="match status" value="1"/>
</dbReference>
<dbReference type="OMA" id="ESNQMAC"/>
<dbReference type="Proteomes" id="UP000030669">
    <property type="component" value="Unassembled WGS sequence"/>
</dbReference>
<dbReference type="HOGENOM" id="CLU_1582344_0_0_1"/>
<accession>S7S521</accession>
<dbReference type="STRING" id="670483.S7S521"/>
<dbReference type="Pfam" id="PF22215">
    <property type="entry name" value="MLKL_N"/>
    <property type="match status" value="1"/>
</dbReference>
<dbReference type="OrthoDB" id="1668230at2759"/>
<keyword evidence="3" id="KW-1185">Reference proteome</keyword>
<dbReference type="InterPro" id="IPR054000">
    <property type="entry name" value="MLKL_N"/>
</dbReference>
<name>S7S521_GLOTA</name>
<dbReference type="GO" id="GO:0007166">
    <property type="term" value="P:cell surface receptor signaling pathway"/>
    <property type="evidence" value="ECO:0007669"/>
    <property type="project" value="InterPro"/>
</dbReference>
<dbReference type="Gene3D" id="1.20.930.20">
    <property type="entry name" value="Adaptor protein Cbl, N-terminal domain"/>
    <property type="match status" value="1"/>
</dbReference>
<reference evidence="2 3" key="1">
    <citation type="journal article" date="2012" name="Science">
        <title>The Paleozoic origin of enzymatic lignin decomposition reconstructed from 31 fungal genomes.</title>
        <authorList>
            <person name="Floudas D."/>
            <person name="Binder M."/>
            <person name="Riley R."/>
            <person name="Barry K."/>
            <person name="Blanchette R.A."/>
            <person name="Henrissat B."/>
            <person name="Martinez A.T."/>
            <person name="Otillar R."/>
            <person name="Spatafora J.W."/>
            <person name="Yadav J.S."/>
            <person name="Aerts A."/>
            <person name="Benoit I."/>
            <person name="Boyd A."/>
            <person name="Carlson A."/>
            <person name="Copeland A."/>
            <person name="Coutinho P.M."/>
            <person name="de Vries R.P."/>
            <person name="Ferreira P."/>
            <person name="Findley K."/>
            <person name="Foster B."/>
            <person name="Gaskell J."/>
            <person name="Glotzer D."/>
            <person name="Gorecki P."/>
            <person name="Heitman J."/>
            <person name="Hesse C."/>
            <person name="Hori C."/>
            <person name="Igarashi K."/>
            <person name="Jurgens J.A."/>
            <person name="Kallen N."/>
            <person name="Kersten P."/>
            <person name="Kohler A."/>
            <person name="Kuees U."/>
            <person name="Kumar T.K.A."/>
            <person name="Kuo A."/>
            <person name="LaButti K."/>
            <person name="Larrondo L.F."/>
            <person name="Lindquist E."/>
            <person name="Ling A."/>
            <person name="Lombard V."/>
            <person name="Lucas S."/>
            <person name="Lundell T."/>
            <person name="Martin R."/>
            <person name="McLaughlin D.J."/>
            <person name="Morgenstern I."/>
            <person name="Morin E."/>
            <person name="Murat C."/>
            <person name="Nagy L.G."/>
            <person name="Nolan M."/>
            <person name="Ohm R.A."/>
            <person name="Patyshakuliyeva A."/>
            <person name="Rokas A."/>
            <person name="Ruiz-Duenas F.J."/>
            <person name="Sabat G."/>
            <person name="Salamov A."/>
            <person name="Samejima M."/>
            <person name="Schmutz J."/>
            <person name="Slot J.C."/>
            <person name="St John F."/>
            <person name="Stenlid J."/>
            <person name="Sun H."/>
            <person name="Sun S."/>
            <person name="Syed K."/>
            <person name="Tsang A."/>
            <person name="Wiebenga A."/>
            <person name="Young D."/>
            <person name="Pisabarro A."/>
            <person name="Eastwood D.C."/>
            <person name="Martin F."/>
            <person name="Cullen D."/>
            <person name="Grigoriev I.V."/>
            <person name="Hibbett D.S."/>
        </authorList>
    </citation>
    <scope>NUCLEOTIDE SEQUENCE [LARGE SCALE GENOMIC DNA]</scope>
    <source>
        <strain evidence="2 3">ATCC 11539</strain>
    </source>
</reference>
<feature type="domain" description="Mixed lineage kinase" evidence="1">
    <location>
        <begin position="38"/>
        <end position="164"/>
    </location>
</feature>
<evidence type="ECO:0000313" key="3">
    <source>
        <dbReference type="Proteomes" id="UP000030669"/>
    </source>
</evidence>